<dbReference type="PATRIC" id="fig|1408103.3.peg.3344"/>
<evidence type="ECO:0000313" key="1">
    <source>
        <dbReference type="EMBL" id="KKK37239.1"/>
    </source>
</evidence>
<dbReference type="OrthoDB" id="2356617at2"/>
<name>A0A0M2SRM3_9BACI</name>
<dbReference type="Proteomes" id="UP000034166">
    <property type="component" value="Unassembled WGS sequence"/>
</dbReference>
<accession>A0A0M2SRM3</accession>
<sequence length="67" mass="7445">MVKYLGLHETLDVHELLTFKNICLTISSTMGALAQDEELKTILANDVTAGQTHIAQLQTFITNREAE</sequence>
<proteinExistence type="predicted"/>
<dbReference type="AlphaFoldDB" id="A0A0M2SRM3"/>
<dbReference type="EMBL" id="LAYY01000016">
    <property type="protein sequence ID" value="KKK37239.1"/>
    <property type="molecule type" value="Genomic_DNA"/>
</dbReference>
<evidence type="ECO:0000313" key="2">
    <source>
        <dbReference type="Proteomes" id="UP000034166"/>
    </source>
</evidence>
<gene>
    <name evidence="1" type="ORF">WQ57_14885</name>
</gene>
<reference evidence="1 2" key="1">
    <citation type="submission" date="2015-04" db="EMBL/GenBank/DDBJ databases">
        <title>Taxonomic description and genome sequence of Bacillus campisalis sp. nov., a novel member of the genus Bacillus isolated from solar saltern.</title>
        <authorList>
            <person name="Mathan Kumar R."/>
            <person name="Kaur G."/>
            <person name="Kumar A."/>
            <person name="Singh N.K."/>
            <person name="Kaur N."/>
            <person name="Kumar N."/>
            <person name="Mayilraj S."/>
        </authorList>
    </citation>
    <scope>NUCLEOTIDE SEQUENCE [LARGE SCALE GENOMIC DNA]</scope>
    <source>
        <strain evidence="1 2">SA2-6</strain>
    </source>
</reference>
<comment type="caution">
    <text evidence="1">The sequence shown here is derived from an EMBL/GenBank/DDBJ whole genome shotgun (WGS) entry which is preliminary data.</text>
</comment>
<organism evidence="1 2">
    <name type="scientific">Mesobacillus campisalis</name>
    <dbReference type="NCBI Taxonomy" id="1408103"/>
    <lineage>
        <taxon>Bacteria</taxon>
        <taxon>Bacillati</taxon>
        <taxon>Bacillota</taxon>
        <taxon>Bacilli</taxon>
        <taxon>Bacillales</taxon>
        <taxon>Bacillaceae</taxon>
        <taxon>Mesobacillus</taxon>
    </lineage>
</organism>
<protein>
    <recommendedName>
        <fullName evidence="3">Spore coat protein</fullName>
    </recommendedName>
</protein>
<keyword evidence="2" id="KW-1185">Reference proteome</keyword>
<dbReference type="RefSeq" id="WP_046524577.1">
    <property type="nucleotide sequence ID" value="NZ_LAYY01000016.1"/>
</dbReference>
<evidence type="ECO:0008006" key="3">
    <source>
        <dbReference type="Google" id="ProtNLM"/>
    </source>
</evidence>